<comment type="caution">
    <text evidence="4">The sequence shown here is derived from an EMBL/GenBank/DDBJ whole genome shotgun (WGS) entry which is preliminary data.</text>
</comment>
<organism evidence="4">
    <name type="scientific">marine sediment metagenome</name>
    <dbReference type="NCBI Taxonomy" id="412755"/>
    <lineage>
        <taxon>unclassified sequences</taxon>
        <taxon>metagenomes</taxon>
        <taxon>ecological metagenomes</taxon>
    </lineage>
</organism>
<feature type="non-terminal residue" evidence="4">
    <location>
        <position position="250"/>
    </location>
</feature>
<dbReference type="PROSITE" id="PS50293">
    <property type="entry name" value="TPR_REGION"/>
    <property type="match status" value="1"/>
</dbReference>
<dbReference type="InterPro" id="IPR011990">
    <property type="entry name" value="TPR-like_helical_dom_sf"/>
</dbReference>
<dbReference type="PANTHER" id="PTHR16305:SF28">
    <property type="entry name" value="GUANYLATE CYCLASE DOMAIN-CONTAINING PROTEIN"/>
    <property type="match status" value="1"/>
</dbReference>
<evidence type="ECO:0000256" key="3">
    <source>
        <dbReference type="SAM" id="MobiDB-lite"/>
    </source>
</evidence>
<keyword evidence="1" id="KW-0547">Nucleotide-binding</keyword>
<dbReference type="GO" id="GO:0005524">
    <property type="term" value="F:ATP binding"/>
    <property type="evidence" value="ECO:0007669"/>
    <property type="project" value="UniProtKB-KW"/>
</dbReference>
<dbReference type="PANTHER" id="PTHR16305">
    <property type="entry name" value="TESTICULAR SOLUBLE ADENYLYL CYCLASE"/>
    <property type="match status" value="1"/>
</dbReference>
<reference evidence="4" key="1">
    <citation type="journal article" date="2014" name="Front. Microbiol.">
        <title>High frequency of phylogenetically diverse reductive dehalogenase-homologous genes in deep subseafloor sedimentary metagenomes.</title>
        <authorList>
            <person name="Kawai M."/>
            <person name="Futagami T."/>
            <person name="Toyoda A."/>
            <person name="Takaki Y."/>
            <person name="Nishi S."/>
            <person name="Hori S."/>
            <person name="Arai W."/>
            <person name="Tsubouchi T."/>
            <person name="Morono Y."/>
            <person name="Uchiyama I."/>
            <person name="Ito T."/>
            <person name="Fujiyama A."/>
            <person name="Inagaki F."/>
            <person name="Takami H."/>
        </authorList>
    </citation>
    <scope>NUCLEOTIDE SEQUENCE</scope>
    <source>
        <strain evidence="4">Expedition CK06-06</strain>
    </source>
</reference>
<feature type="region of interest" description="Disordered" evidence="3">
    <location>
        <begin position="95"/>
        <end position="118"/>
    </location>
</feature>
<dbReference type="AlphaFoldDB" id="X0XDS3"/>
<dbReference type="SUPFAM" id="SSF48452">
    <property type="entry name" value="TPR-like"/>
    <property type="match status" value="1"/>
</dbReference>
<sequence length="250" mass="27203">VEEVFQHLSEEGKLFDAKGRWRPDLQVSELEVPEGVRLVVGRRLERVGEECHRVLTSAAVIGRAFTFELLEALGDADTDALLDAIDEAERAQLIASTSDGPAQTGPDGPPSGGARPGEARFTFAHELIRQTLVSGLSLPRRQRMHLRVAEAIEQAYPSAPEKHAADLAHHLFQAGTAADPQKTAGYLTHAGNRAMSAVAFEDALRLYESALSLQPADDRRGRADLLFGRGLALRSLGRWDDALAGWRQAL</sequence>
<feature type="non-terminal residue" evidence="4">
    <location>
        <position position="1"/>
    </location>
</feature>
<dbReference type="EMBL" id="BARS01044191">
    <property type="protein sequence ID" value="GAG33532.1"/>
    <property type="molecule type" value="Genomic_DNA"/>
</dbReference>
<evidence type="ECO:0000313" key="4">
    <source>
        <dbReference type="EMBL" id="GAG33532.1"/>
    </source>
</evidence>
<dbReference type="GO" id="GO:0004016">
    <property type="term" value="F:adenylate cyclase activity"/>
    <property type="evidence" value="ECO:0007669"/>
    <property type="project" value="TreeGrafter"/>
</dbReference>
<accession>X0XDS3</accession>
<evidence type="ECO:0000256" key="1">
    <source>
        <dbReference type="ARBA" id="ARBA00022741"/>
    </source>
</evidence>
<dbReference type="GO" id="GO:0005737">
    <property type="term" value="C:cytoplasm"/>
    <property type="evidence" value="ECO:0007669"/>
    <property type="project" value="TreeGrafter"/>
</dbReference>
<name>X0XDS3_9ZZZZ</name>
<protein>
    <submittedName>
        <fullName evidence="4">Uncharacterized protein</fullName>
    </submittedName>
</protein>
<evidence type="ECO:0000256" key="2">
    <source>
        <dbReference type="ARBA" id="ARBA00022840"/>
    </source>
</evidence>
<dbReference type="Gene3D" id="1.25.40.10">
    <property type="entry name" value="Tetratricopeptide repeat domain"/>
    <property type="match status" value="1"/>
</dbReference>
<keyword evidence="2" id="KW-0067">ATP-binding</keyword>
<proteinExistence type="predicted"/>
<gene>
    <name evidence="4" type="ORF">S01H1_66807</name>
</gene>